<dbReference type="PANTHER" id="PTHR41368">
    <property type="entry name" value="PROTEIN YGHO"/>
    <property type="match status" value="1"/>
</dbReference>
<dbReference type="AlphaFoldDB" id="A0A1H9YRJ0"/>
<accession>A0A1H9YRJ0</accession>
<reference evidence="2" key="1">
    <citation type="submission" date="2016-10" db="EMBL/GenBank/DDBJ databases">
        <authorList>
            <person name="Varghese N."/>
            <person name="Submissions S."/>
        </authorList>
    </citation>
    <scope>NUCLEOTIDE SEQUENCE [LARGE SCALE GENOMIC DNA]</scope>
    <source>
        <strain evidence="2">DSM 15310</strain>
    </source>
</reference>
<sequence>MALLEVNSPALIRQFLDLPARLYQNQPNWISPLDPEIEAVFDPAKNTLLARGEAIRWVLTNAAGTVVGRVAAFINRDAEQPDPTLPVGGMGFFECEDDQAAANELFEAARRWLAARGMQAMDGPINFGERDRFWGLLTEGFTEPNYGMFFHQPYYQQLFERYGFELFFRQYTCYREVDTPLHPAFSRAFDTYAQQYPAFQFRHADKRDAEKLAHDFHHVYNLAWANHSGINPMSLDKARELVKQMQPVLDERLLWFAYHNDEPIAFFVSLPELNQMFKHVSRRFGLLAKLHFLWEKRKYQQRRDKKLFGVIFGVVPEWQGKGIESALMVHARAEFMRAGYREIEMNWIGDFNPRMLAVTRSIGARIYKTHVTYRYLFDRERPFERSPIIR</sequence>
<name>A0A1H9YRJ0_9BACT</name>
<dbReference type="EMBL" id="FOHS01000001">
    <property type="protein sequence ID" value="SES71780.1"/>
    <property type="molecule type" value="Genomic_DNA"/>
</dbReference>
<dbReference type="InterPro" id="IPR039968">
    <property type="entry name" value="BcerS-like"/>
</dbReference>
<protein>
    <recommendedName>
        <fullName evidence="3">N-acetyltransferase domain-containing protein</fullName>
    </recommendedName>
</protein>
<dbReference type="Proteomes" id="UP000198697">
    <property type="component" value="Unassembled WGS sequence"/>
</dbReference>
<evidence type="ECO:0008006" key="3">
    <source>
        <dbReference type="Google" id="ProtNLM"/>
    </source>
</evidence>
<gene>
    <name evidence="1" type="ORF">SAMN04487998_0062</name>
</gene>
<dbReference type="CDD" id="cd04301">
    <property type="entry name" value="NAT_SF"/>
    <property type="match status" value="1"/>
</dbReference>
<organism evidence="1 2">
    <name type="scientific">Hymenobacter actinosclerus</name>
    <dbReference type="NCBI Taxonomy" id="82805"/>
    <lineage>
        <taxon>Bacteria</taxon>
        <taxon>Pseudomonadati</taxon>
        <taxon>Bacteroidota</taxon>
        <taxon>Cytophagia</taxon>
        <taxon>Cytophagales</taxon>
        <taxon>Hymenobacteraceae</taxon>
        <taxon>Hymenobacter</taxon>
    </lineage>
</organism>
<dbReference type="PANTHER" id="PTHR41368:SF1">
    <property type="entry name" value="PROTEIN YGHO"/>
    <property type="match status" value="1"/>
</dbReference>
<dbReference type="OrthoDB" id="9806005at2"/>
<keyword evidence="2" id="KW-1185">Reference proteome</keyword>
<dbReference type="Gene3D" id="3.40.630.30">
    <property type="match status" value="1"/>
</dbReference>
<evidence type="ECO:0000313" key="1">
    <source>
        <dbReference type="EMBL" id="SES71780.1"/>
    </source>
</evidence>
<evidence type="ECO:0000313" key="2">
    <source>
        <dbReference type="Proteomes" id="UP000198697"/>
    </source>
</evidence>
<dbReference type="STRING" id="82805.SAMN04487998_0062"/>
<proteinExistence type="predicted"/>
<dbReference type="InterPro" id="IPR016181">
    <property type="entry name" value="Acyl_CoA_acyltransferase"/>
</dbReference>
<dbReference type="RefSeq" id="WP_092767160.1">
    <property type="nucleotide sequence ID" value="NZ_FOHS01000001.1"/>
</dbReference>
<dbReference type="SUPFAM" id="SSF55729">
    <property type="entry name" value="Acyl-CoA N-acyltransferases (Nat)"/>
    <property type="match status" value="1"/>
</dbReference>